<evidence type="ECO:0000256" key="7">
    <source>
        <dbReference type="RuleBase" id="RU365023"/>
    </source>
</evidence>
<sequence length="347" mass="38526">MTYHSSREANNNLCFHLSDLFSCRDRNHMQRILHRVLHWVLFSSYLRYWALQIHQKSSLLIGHLTCYLSLVSPCSGDLDVFSVLTSLFLSRINMKRAIFALVTGHLLLCFTSVSAFAPTDWTKAHATFYGGSDASGTMGGACGYGNLFEAGYGTRTAALSTALFDDGESCGQCYKIMCDYKTDPRWCIKGVSVTITATNFCPPNFALPNDNGGWCNPPLQHFDMAQPAWEKIGIYRGGIVPVIFQRVPCKKRGGVRFTINGRDYFELVLISNVAGAGSIEEVSVKGSKNVWMAMSRNWGANWQSNAYLNGQSMSFKVTTSDGETRVFDNIVPSSWAFGQTFSSSVQF</sequence>
<evidence type="ECO:0000256" key="5">
    <source>
        <dbReference type="ARBA" id="ARBA00023136"/>
    </source>
</evidence>
<organism evidence="11 12">
    <name type="scientific">Trapa natans</name>
    <name type="common">Water chestnut</name>
    <dbReference type="NCBI Taxonomy" id="22666"/>
    <lineage>
        <taxon>Eukaryota</taxon>
        <taxon>Viridiplantae</taxon>
        <taxon>Streptophyta</taxon>
        <taxon>Embryophyta</taxon>
        <taxon>Tracheophyta</taxon>
        <taxon>Spermatophyta</taxon>
        <taxon>Magnoliopsida</taxon>
        <taxon>eudicotyledons</taxon>
        <taxon>Gunneridae</taxon>
        <taxon>Pentapetalae</taxon>
        <taxon>rosids</taxon>
        <taxon>malvids</taxon>
        <taxon>Myrtales</taxon>
        <taxon>Lythraceae</taxon>
        <taxon>Trapa</taxon>
    </lineage>
</organism>
<evidence type="ECO:0000259" key="10">
    <source>
        <dbReference type="PROSITE" id="PS50843"/>
    </source>
</evidence>
<dbReference type="InterPro" id="IPR009009">
    <property type="entry name" value="RlpA-like_DPBB"/>
</dbReference>
<accession>A0AAN7R5C4</accession>
<evidence type="ECO:0000313" key="12">
    <source>
        <dbReference type="Proteomes" id="UP001346149"/>
    </source>
</evidence>
<evidence type="ECO:0000256" key="4">
    <source>
        <dbReference type="ARBA" id="ARBA00022729"/>
    </source>
</evidence>
<dbReference type="SUPFAM" id="SSF50685">
    <property type="entry name" value="Barwin-like endoglucanases"/>
    <property type="match status" value="1"/>
</dbReference>
<feature type="transmembrane region" description="Helical" evidence="8">
    <location>
        <begin position="97"/>
        <end position="117"/>
    </location>
</feature>
<keyword evidence="8" id="KW-0812">Transmembrane</keyword>
<dbReference type="GO" id="GO:0009664">
    <property type="term" value="P:plant-type cell wall organization"/>
    <property type="evidence" value="ECO:0007669"/>
    <property type="project" value="InterPro"/>
</dbReference>
<dbReference type="PRINTS" id="PR01226">
    <property type="entry name" value="EXPANSIN"/>
</dbReference>
<keyword evidence="12" id="KW-1185">Reference proteome</keyword>
<evidence type="ECO:0000256" key="6">
    <source>
        <dbReference type="ARBA" id="ARBA00023316"/>
    </source>
</evidence>
<dbReference type="PROSITE" id="PS50842">
    <property type="entry name" value="EXPANSIN_EG45"/>
    <property type="match status" value="1"/>
</dbReference>
<comment type="function">
    <text evidence="7">Causes loosening and extension of plant cell walls by disrupting non-covalent bonding between cellulose microfibrils and matrix glucans. No enzymatic activity has been found.</text>
</comment>
<comment type="similarity">
    <text evidence="1 7">Belongs to the expansin family. Expansin A subfamily.</text>
</comment>
<keyword evidence="3 7" id="KW-0964">Secreted</keyword>
<dbReference type="AlphaFoldDB" id="A0AAN7R5C4"/>
<dbReference type="FunFam" id="2.40.40.10:FF:000001">
    <property type="entry name" value="Expansin"/>
    <property type="match status" value="1"/>
</dbReference>
<dbReference type="Gene3D" id="2.60.40.760">
    <property type="entry name" value="Expansin, cellulose-binding-like domain"/>
    <property type="match status" value="1"/>
</dbReference>
<evidence type="ECO:0000256" key="3">
    <source>
        <dbReference type="ARBA" id="ARBA00022525"/>
    </source>
</evidence>
<feature type="domain" description="Expansin-like CBD" evidence="10">
    <location>
        <begin position="264"/>
        <end position="343"/>
    </location>
</feature>
<evidence type="ECO:0000256" key="2">
    <source>
        <dbReference type="ARBA" id="ARBA00022512"/>
    </source>
</evidence>
<dbReference type="PROSITE" id="PS50843">
    <property type="entry name" value="EXPANSIN_CBD"/>
    <property type="match status" value="1"/>
</dbReference>
<dbReference type="InterPro" id="IPR036749">
    <property type="entry name" value="Expansin_CBD_sf"/>
</dbReference>
<dbReference type="PANTHER" id="PTHR31867">
    <property type="entry name" value="EXPANSIN-A15"/>
    <property type="match status" value="1"/>
</dbReference>
<proteinExistence type="inferred from homology"/>
<dbReference type="Pfam" id="PF01357">
    <property type="entry name" value="Expansin_C"/>
    <property type="match status" value="1"/>
</dbReference>
<comment type="subcellular location">
    <subcellularLocation>
        <location evidence="7">Secreted</location>
        <location evidence="7">Cell wall</location>
    </subcellularLocation>
    <subcellularLocation>
        <location evidence="7">Membrane</location>
        <topology evidence="7">Peripheral membrane protein</topology>
    </subcellularLocation>
</comment>
<dbReference type="PRINTS" id="PR01225">
    <property type="entry name" value="EXPANSNFAMLY"/>
</dbReference>
<dbReference type="InterPro" id="IPR002963">
    <property type="entry name" value="Expansin"/>
</dbReference>
<dbReference type="FunFam" id="2.60.40.760:FF:000001">
    <property type="entry name" value="Expansin"/>
    <property type="match status" value="1"/>
</dbReference>
<dbReference type="Proteomes" id="UP001346149">
    <property type="component" value="Unassembled WGS sequence"/>
</dbReference>
<comment type="caution">
    <text evidence="11">The sequence shown here is derived from an EMBL/GenBank/DDBJ whole genome shotgun (WGS) entry which is preliminary data.</text>
</comment>
<dbReference type="GO" id="GO:0005576">
    <property type="term" value="C:extracellular region"/>
    <property type="evidence" value="ECO:0007669"/>
    <property type="project" value="InterPro"/>
</dbReference>
<dbReference type="InterPro" id="IPR007117">
    <property type="entry name" value="Expansin_CBD"/>
</dbReference>
<evidence type="ECO:0000256" key="8">
    <source>
        <dbReference type="SAM" id="Phobius"/>
    </source>
</evidence>
<keyword evidence="2 7" id="KW-0134">Cell wall</keyword>
<evidence type="ECO:0000259" key="9">
    <source>
        <dbReference type="PROSITE" id="PS50842"/>
    </source>
</evidence>
<dbReference type="CDD" id="cd22274">
    <property type="entry name" value="DPBB_EXPA_N"/>
    <property type="match status" value="1"/>
</dbReference>
<dbReference type="Pfam" id="PF03330">
    <property type="entry name" value="DPBB_1"/>
    <property type="match status" value="1"/>
</dbReference>
<reference evidence="11 12" key="1">
    <citation type="journal article" date="2023" name="Hortic Res">
        <title>Pangenome of water caltrop reveals structural variations and asymmetric subgenome divergence after allopolyploidization.</title>
        <authorList>
            <person name="Zhang X."/>
            <person name="Chen Y."/>
            <person name="Wang L."/>
            <person name="Yuan Y."/>
            <person name="Fang M."/>
            <person name="Shi L."/>
            <person name="Lu R."/>
            <person name="Comes H.P."/>
            <person name="Ma Y."/>
            <person name="Chen Y."/>
            <person name="Huang G."/>
            <person name="Zhou Y."/>
            <person name="Zheng Z."/>
            <person name="Qiu Y."/>
        </authorList>
    </citation>
    <scope>NUCLEOTIDE SEQUENCE [LARGE SCALE GENOMIC DNA]</scope>
    <source>
        <strain evidence="11">F231</strain>
    </source>
</reference>
<dbReference type="SUPFAM" id="SSF49590">
    <property type="entry name" value="PHL pollen allergen"/>
    <property type="match status" value="1"/>
</dbReference>
<keyword evidence="4" id="KW-0732">Signal</keyword>
<keyword evidence="6 7" id="KW-0961">Cell wall biogenesis/degradation</keyword>
<protein>
    <recommendedName>
        <fullName evidence="7">Expansin</fullName>
    </recommendedName>
</protein>
<gene>
    <name evidence="11" type="ORF">SAY86_011694</name>
</gene>
<dbReference type="GO" id="GO:0016020">
    <property type="term" value="C:membrane"/>
    <property type="evidence" value="ECO:0007669"/>
    <property type="project" value="UniProtKB-SubCell"/>
</dbReference>
<evidence type="ECO:0000256" key="1">
    <source>
        <dbReference type="ARBA" id="ARBA00005392"/>
    </source>
</evidence>
<dbReference type="EMBL" id="JAXQNO010000012">
    <property type="protein sequence ID" value="KAK4787861.1"/>
    <property type="molecule type" value="Genomic_DNA"/>
</dbReference>
<keyword evidence="5 8" id="KW-0472">Membrane</keyword>
<dbReference type="InterPro" id="IPR036908">
    <property type="entry name" value="RlpA-like_sf"/>
</dbReference>
<dbReference type="InterPro" id="IPR007118">
    <property type="entry name" value="Expan_Lol_pI"/>
</dbReference>
<feature type="domain" description="Expansin-like EG45" evidence="9">
    <location>
        <begin position="139"/>
        <end position="254"/>
    </location>
</feature>
<keyword evidence="8" id="KW-1133">Transmembrane helix</keyword>
<name>A0AAN7R5C4_TRANT</name>
<evidence type="ECO:0000313" key="11">
    <source>
        <dbReference type="EMBL" id="KAK4787861.1"/>
    </source>
</evidence>
<dbReference type="InterPro" id="IPR007112">
    <property type="entry name" value="Expansin/allergen_DPBB_dom"/>
</dbReference>
<dbReference type="Gene3D" id="2.40.40.10">
    <property type="entry name" value="RlpA-like domain"/>
    <property type="match status" value="1"/>
</dbReference>
<dbReference type="GO" id="GO:0009653">
    <property type="term" value="P:anatomical structure morphogenesis"/>
    <property type="evidence" value="ECO:0007669"/>
    <property type="project" value="UniProtKB-ARBA"/>
</dbReference>
<dbReference type="SMART" id="SM00837">
    <property type="entry name" value="DPBB_1"/>
    <property type="match status" value="1"/>
</dbReference>